<dbReference type="Proteomes" id="UP000465302">
    <property type="component" value="Unassembled WGS sequence"/>
</dbReference>
<name>A0A2A7N8H5_MYCAG</name>
<dbReference type="OrthoDB" id="4751770at2"/>
<proteinExistence type="predicted"/>
<dbReference type="EMBL" id="PDCP01000011">
    <property type="protein sequence ID" value="PEG40166.1"/>
    <property type="molecule type" value="Genomic_DNA"/>
</dbReference>
<organism evidence="3 4">
    <name type="scientific">Mycolicibacterium agri</name>
    <name type="common">Mycobacterium agri</name>
    <dbReference type="NCBI Taxonomy" id="36811"/>
    <lineage>
        <taxon>Bacteria</taxon>
        <taxon>Bacillati</taxon>
        <taxon>Actinomycetota</taxon>
        <taxon>Actinomycetes</taxon>
        <taxon>Mycobacteriales</taxon>
        <taxon>Mycobacteriaceae</taxon>
        <taxon>Mycolicibacterium</taxon>
    </lineage>
</organism>
<dbReference type="Proteomes" id="UP000220914">
    <property type="component" value="Unassembled WGS sequence"/>
</dbReference>
<sequence>MRIEIGSFTLLLASVGACAAIAVAPTAAAAPQCTNTGPNTTQCQTNGSAQIVTSPSVTNNYPYWGFPIISLGGFGFGW</sequence>
<dbReference type="AlphaFoldDB" id="A0A2A7N8H5"/>
<keyword evidence="1" id="KW-0732">Signal</keyword>
<protein>
    <recommendedName>
        <fullName evidence="6">Keratin associated protein</fullName>
    </recommendedName>
</protein>
<evidence type="ECO:0000313" key="2">
    <source>
        <dbReference type="EMBL" id="GFG55794.1"/>
    </source>
</evidence>
<reference evidence="3 4" key="1">
    <citation type="submission" date="2017-10" db="EMBL/GenBank/DDBJ databases">
        <title>The new phylogeny of genus Mycobacterium.</title>
        <authorList>
            <person name="Tortoli E."/>
            <person name="Trovato A."/>
            <person name="Cirillo D.M."/>
        </authorList>
    </citation>
    <scope>NUCLEOTIDE SEQUENCE [LARGE SCALE GENOMIC DNA]</scope>
    <source>
        <strain evidence="3 4">CCUG37673</strain>
    </source>
</reference>
<feature type="signal peptide" evidence="1">
    <location>
        <begin position="1"/>
        <end position="19"/>
    </location>
</feature>
<feature type="chain" id="PRO_5038224023" description="Keratin associated protein" evidence="1">
    <location>
        <begin position="20"/>
        <end position="78"/>
    </location>
</feature>
<evidence type="ECO:0000313" key="3">
    <source>
        <dbReference type="EMBL" id="PEG40166.1"/>
    </source>
</evidence>
<reference evidence="2 5" key="2">
    <citation type="journal article" date="2019" name="Emerg. Microbes Infect.">
        <title>Comprehensive subspecies identification of 175 nontuberculous mycobacteria species based on 7547 genomic profiles.</title>
        <authorList>
            <person name="Matsumoto Y."/>
            <person name="Kinjo T."/>
            <person name="Motooka D."/>
            <person name="Nabeya D."/>
            <person name="Jung N."/>
            <person name="Uechi K."/>
            <person name="Horii T."/>
            <person name="Iida T."/>
            <person name="Fujita J."/>
            <person name="Nakamura S."/>
        </authorList>
    </citation>
    <scope>NUCLEOTIDE SEQUENCE [LARGE SCALE GENOMIC DNA]</scope>
    <source>
        <strain evidence="2 5">JCM 6377</strain>
    </source>
</reference>
<evidence type="ECO:0000313" key="4">
    <source>
        <dbReference type="Proteomes" id="UP000220914"/>
    </source>
</evidence>
<evidence type="ECO:0000313" key="5">
    <source>
        <dbReference type="Proteomes" id="UP000465302"/>
    </source>
</evidence>
<gene>
    <name evidence="3" type="ORF">CQY20_07885</name>
    <name evidence="2" type="ORF">MAGR_72350</name>
</gene>
<reference evidence="2" key="3">
    <citation type="submission" date="2020-02" db="EMBL/GenBank/DDBJ databases">
        <authorList>
            <person name="Matsumoto Y."/>
            <person name="Motooka D."/>
            <person name="Nakamura S."/>
        </authorList>
    </citation>
    <scope>NUCLEOTIDE SEQUENCE</scope>
    <source>
        <strain evidence="2">JCM 6377</strain>
    </source>
</reference>
<comment type="caution">
    <text evidence="3">The sequence shown here is derived from an EMBL/GenBank/DDBJ whole genome shotgun (WGS) entry which is preliminary data.</text>
</comment>
<keyword evidence="4" id="KW-1185">Reference proteome</keyword>
<dbReference type="EMBL" id="BLKS01000004">
    <property type="protein sequence ID" value="GFG55794.1"/>
    <property type="molecule type" value="Genomic_DNA"/>
</dbReference>
<dbReference type="RefSeq" id="WP_097939529.1">
    <property type="nucleotide sequence ID" value="NZ_BLKS01000004.1"/>
</dbReference>
<accession>A0A2A7N8H5</accession>
<dbReference type="PROSITE" id="PS51257">
    <property type="entry name" value="PROKAR_LIPOPROTEIN"/>
    <property type="match status" value="1"/>
</dbReference>
<evidence type="ECO:0000256" key="1">
    <source>
        <dbReference type="SAM" id="SignalP"/>
    </source>
</evidence>
<evidence type="ECO:0008006" key="6">
    <source>
        <dbReference type="Google" id="ProtNLM"/>
    </source>
</evidence>